<gene>
    <name evidence="1" type="ORF">VOLCADRAFT_89094</name>
</gene>
<dbReference type="KEGG" id="vcn:VOLCADRAFT_89094"/>
<reference evidence="1 2" key="1">
    <citation type="journal article" date="2010" name="Science">
        <title>Genomic analysis of organismal complexity in the multicellular green alga Volvox carteri.</title>
        <authorList>
            <person name="Prochnik S.E."/>
            <person name="Umen J."/>
            <person name="Nedelcu A.M."/>
            <person name="Hallmann A."/>
            <person name="Miller S.M."/>
            <person name="Nishii I."/>
            <person name="Ferris P."/>
            <person name="Kuo A."/>
            <person name="Mitros T."/>
            <person name="Fritz-Laylin L.K."/>
            <person name="Hellsten U."/>
            <person name="Chapman J."/>
            <person name="Simakov O."/>
            <person name="Rensing S.A."/>
            <person name="Terry A."/>
            <person name="Pangilinan J."/>
            <person name="Kapitonov V."/>
            <person name="Jurka J."/>
            <person name="Salamov A."/>
            <person name="Shapiro H."/>
            <person name="Schmutz J."/>
            <person name="Grimwood J."/>
            <person name="Lindquist E."/>
            <person name="Lucas S."/>
            <person name="Grigoriev I.V."/>
            <person name="Schmitt R."/>
            <person name="Kirk D."/>
            <person name="Rokhsar D.S."/>
        </authorList>
    </citation>
    <scope>NUCLEOTIDE SEQUENCE [LARGE SCALE GENOMIC DNA]</scope>
    <source>
        <strain evidence="2">f. Nagariensis / Eve</strain>
    </source>
</reference>
<evidence type="ECO:0000313" key="1">
    <source>
        <dbReference type="EMBL" id="EFJ50206.1"/>
    </source>
</evidence>
<dbReference type="Proteomes" id="UP000001058">
    <property type="component" value="Unassembled WGS sequence"/>
</dbReference>
<dbReference type="InParanoid" id="D8TQS5"/>
<dbReference type="AlphaFoldDB" id="D8TQS5"/>
<dbReference type="RefSeq" id="XP_002948826.1">
    <property type="nucleotide sequence ID" value="XM_002948780.1"/>
</dbReference>
<accession>D8TQS5</accession>
<name>D8TQS5_VOLCA</name>
<keyword evidence="2" id="KW-1185">Reference proteome</keyword>
<organism evidence="2">
    <name type="scientific">Volvox carteri f. nagariensis</name>
    <dbReference type="NCBI Taxonomy" id="3068"/>
    <lineage>
        <taxon>Eukaryota</taxon>
        <taxon>Viridiplantae</taxon>
        <taxon>Chlorophyta</taxon>
        <taxon>core chlorophytes</taxon>
        <taxon>Chlorophyceae</taxon>
        <taxon>CS clade</taxon>
        <taxon>Chlamydomonadales</taxon>
        <taxon>Volvocaceae</taxon>
        <taxon>Volvox</taxon>
    </lineage>
</organism>
<protein>
    <submittedName>
        <fullName evidence="1">Uncharacterized protein</fullName>
    </submittedName>
</protein>
<dbReference type="GeneID" id="9623531"/>
<dbReference type="EMBL" id="GL378332">
    <property type="protein sequence ID" value="EFJ50206.1"/>
    <property type="molecule type" value="Genomic_DNA"/>
</dbReference>
<evidence type="ECO:0000313" key="2">
    <source>
        <dbReference type="Proteomes" id="UP000001058"/>
    </source>
</evidence>
<sequence>MNGLLWLAIHVKIKGYNYTFVPAVSSQGAPIDCSINTGLANTAPKRRPPSPLLRLVYANPPHPTVSSAYPLTPQQEPQHPKHTVALFVELRQAKVVNVTLLTEPRSGDSEGIHLLDNLQNLTLLAATS</sequence>
<proteinExistence type="predicted"/>